<evidence type="ECO:0000313" key="2">
    <source>
        <dbReference type="EMBL" id="EXX60479.1"/>
    </source>
</evidence>
<accession>A0A015JZG2</accession>
<keyword evidence="3" id="KW-1185">Reference proteome</keyword>
<dbReference type="PANTHER" id="PTHR19446">
    <property type="entry name" value="REVERSE TRANSCRIPTASES"/>
    <property type="match status" value="1"/>
</dbReference>
<protein>
    <recommendedName>
        <fullName evidence="1">Reverse transcriptase domain-containing protein</fullName>
    </recommendedName>
</protein>
<sequence length="511" mass="59185">MIKQLPDEFLNELIILYNDIIDKGFIPSSWQDALLYPIPKPTWWDNDIQHTRPIVLLDTFRKLLVKVINSRLNLFLSSCEILQHNNRAGTQGSSCMEIILTLQTAIIAANSQKKKLYIMIQDLSKAYDRLNISLLQCALKRICTPEKIITFIINLFTNRKNQVLFEDWIGDAYDVINGIDQGESICPLLWVIYYDPMFEKINTLDFDGVNYTTTLPKRVDDDDPEDVIRESFSAKVLGYLDDTTWLADNLKNLQHNLNIADDFYQFASIKINKRKSVILHNRKLDERMLNLQFESEAVDVKLLPYGQGTRILGVYLSANDSNSTTIAKINSGTYPISHYIIDPKHLYNHIKSLRTKGIFFLDQVITIDHAYLEDYNDIKKSLQNKQGRIPRWYNFLKDKLTLCSNNRLTIKLENPIIKNPRIERLRSPSTINEPVTYKGPRKWFHEKAILSIHPSHSVPTLYAEHWIHVPDTQSQLTPRSRSNILQPCSGCNLHFPYFVGDCQAKCILKLQ</sequence>
<comment type="caution">
    <text evidence="2">The sequence shown here is derived from an EMBL/GenBank/DDBJ whole genome shotgun (WGS) entry which is preliminary data.</text>
</comment>
<dbReference type="PROSITE" id="PS50878">
    <property type="entry name" value="RT_POL"/>
    <property type="match status" value="1"/>
</dbReference>
<dbReference type="OrthoDB" id="10680132at2759"/>
<reference evidence="2 3" key="1">
    <citation type="submission" date="2014-02" db="EMBL/GenBank/DDBJ databases">
        <title>Single nucleus genome sequencing reveals high similarity among nuclei of an endomycorrhizal fungus.</title>
        <authorList>
            <person name="Lin K."/>
            <person name="Geurts R."/>
            <person name="Zhang Z."/>
            <person name="Limpens E."/>
            <person name="Saunders D.G."/>
            <person name="Mu D."/>
            <person name="Pang E."/>
            <person name="Cao H."/>
            <person name="Cha H."/>
            <person name="Lin T."/>
            <person name="Zhou Q."/>
            <person name="Shang Y."/>
            <person name="Li Y."/>
            <person name="Ivanov S."/>
            <person name="Sharma T."/>
            <person name="Velzen R.V."/>
            <person name="Ruijter N.D."/>
            <person name="Aanen D.K."/>
            <person name="Win J."/>
            <person name="Kamoun S."/>
            <person name="Bisseling T."/>
            <person name="Huang S."/>
        </authorList>
    </citation>
    <scope>NUCLEOTIDE SEQUENCE [LARGE SCALE GENOMIC DNA]</scope>
    <source>
        <strain evidence="3">DAOM197198w</strain>
    </source>
</reference>
<name>A0A015JZG2_RHIIW</name>
<dbReference type="Pfam" id="PF00078">
    <property type="entry name" value="RVT_1"/>
    <property type="match status" value="1"/>
</dbReference>
<organism evidence="2 3">
    <name type="scientific">Rhizophagus irregularis (strain DAOM 197198w)</name>
    <name type="common">Glomus intraradices</name>
    <dbReference type="NCBI Taxonomy" id="1432141"/>
    <lineage>
        <taxon>Eukaryota</taxon>
        <taxon>Fungi</taxon>
        <taxon>Fungi incertae sedis</taxon>
        <taxon>Mucoromycota</taxon>
        <taxon>Glomeromycotina</taxon>
        <taxon>Glomeromycetes</taxon>
        <taxon>Glomerales</taxon>
        <taxon>Glomeraceae</taxon>
        <taxon>Rhizophagus</taxon>
    </lineage>
</organism>
<feature type="domain" description="Reverse transcriptase" evidence="1">
    <location>
        <begin position="19"/>
        <end position="316"/>
    </location>
</feature>
<gene>
    <name evidence="2" type="ORF">RirG_179500</name>
</gene>
<dbReference type="EMBL" id="JEMT01025916">
    <property type="protein sequence ID" value="EXX60479.1"/>
    <property type="molecule type" value="Genomic_DNA"/>
</dbReference>
<dbReference type="HOGENOM" id="CLU_533337_0_0_1"/>
<dbReference type="InterPro" id="IPR000477">
    <property type="entry name" value="RT_dom"/>
</dbReference>
<evidence type="ECO:0000259" key="1">
    <source>
        <dbReference type="PROSITE" id="PS50878"/>
    </source>
</evidence>
<dbReference type="Proteomes" id="UP000022910">
    <property type="component" value="Unassembled WGS sequence"/>
</dbReference>
<dbReference type="AlphaFoldDB" id="A0A015JZG2"/>
<proteinExistence type="predicted"/>
<evidence type="ECO:0000313" key="3">
    <source>
        <dbReference type="Proteomes" id="UP000022910"/>
    </source>
</evidence>